<comment type="caution">
    <text evidence="3">The sequence shown here is derived from an EMBL/GenBank/DDBJ whole genome shotgun (WGS) entry which is preliminary data.</text>
</comment>
<dbReference type="Proteomes" id="UP001058974">
    <property type="component" value="Chromosome 6"/>
</dbReference>
<proteinExistence type="predicted"/>
<feature type="region of interest" description="Disordered" evidence="1">
    <location>
        <begin position="88"/>
        <end position="109"/>
    </location>
</feature>
<organism evidence="3 4">
    <name type="scientific">Pisum sativum</name>
    <name type="common">Garden pea</name>
    <name type="synonym">Lathyrus oleraceus</name>
    <dbReference type="NCBI Taxonomy" id="3888"/>
    <lineage>
        <taxon>Eukaryota</taxon>
        <taxon>Viridiplantae</taxon>
        <taxon>Streptophyta</taxon>
        <taxon>Embryophyta</taxon>
        <taxon>Tracheophyta</taxon>
        <taxon>Spermatophyta</taxon>
        <taxon>Magnoliopsida</taxon>
        <taxon>eudicotyledons</taxon>
        <taxon>Gunneridae</taxon>
        <taxon>Pentapetalae</taxon>
        <taxon>rosids</taxon>
        <taxon>fabids</taxon>
        <taxon>Fabales</taxon>
        <taxon>Fabaceae</taxon>
        <taxon>Papilionoideae</taxon>
        <taxon>50 kb inversion clade</taxon>
        <taxon>NPAAA clade</taxon>
        <taxon>Hologalegina</taxon>
        <taxon>IRL clade</taxon>
        <taxon>Fabeae</taxon>
        <taxon>Lathyrus</taxon>
    </lineage>
</organism>
<feature type="domain" description="DUF659" evidence="2">
    <location>
        <begin position="240"/>
        <end position="309"/>
    </location>
</feature>
<keyword evidence="4" id="KW-1185">Reference proteome</keyword>
<evidence type="ECO:0000259" key="2">
    <source>
        <dbReference type="Pfam" id="PF04937"/>
    </source>
</evidence>
<feature type="region of interest" description="Disordered" evidence="1">
    <location>
        <begin position="407"/>
        <end position="451"/>
    </location>
</feature>
<reference evidence="3 4" key="1">
    <citation type="journal article" date="2022" name="Nat. Genet.">
        <title>Improved pea reference genome and pan-genome highlight genomic features and evolutionary characteristics.</title>
        <authorList>
            <person name="Yang T."/>
            <person name="Liu R."/>
            <person name="Luo Y."/>
            <person name="Hu S."/>
            <person name="Wang D."/>
            <person name="Wang C."/>
            <person name="Pandey M.K."/>
            <person name="Ge S."/>
            <person name="Xu Q."/>
            <person name="Li N."/>
            <person name="Li G."/>
            <person name="Huang Y."/>
            <person name="Saxena R.K."/>
            <person name="Ji Y."/>
            <person name="Li M."/>
            <person name="Yan X."/>
            <person name="He Y."/>
            <person name="Liu Y."/>
            <person name="Wang X."/>
            <person name="Xiang C."/>
            <person name="Varshney R.K."/>
            <person name="Ding H."/>
            <person name="Gao S."/>
            <person name="Zong X."/>
        </authorList>
    </citation>
    <scope>NUCLEOTIDE SEQUENCE [LARGE SCALE GENOMIC DNA]</scope>
    <source>
        <strain evidence="3 4">cv. Zhongwan 6</strain>
    </source>
</reference>
<dbReference type="InterPro" id="IPR007021">
    <property type="entry name" value="DUF659"/>
</dbReference>
<dbReference type="PANTHER" id="PTHR32166">
    <property type="entry name" value="OSJNBA0013A04.12 PROTEIN"/>
    <property type="match status" value="1"/>
</dbReference>
<feature type="compositionally biased region" description="Basic and acidic residues" evidence="1">
    <location>
        <begin position="88"/>
        <end position="105"/>
    </location>
</feature>
<dbReference type="PANTHER" id="PTHR32166:SF122">
    <property type="entry name" value="OS09G0499600 PROTEIN"/>
    <property type="match status" value="1"/>
</dbReference>
<gene>
    <name evidence="3" type="ORF">KIW84_063560</name>
</gene>
<dbReference type="Gramene" id="Psat06G0356000-T1">
    <property type="protein sequence ID" value="KAI5397784.1"/>
    <property type="gene ID" value="KIW84_063560"/>
</dbReference>
<evidence type="ECO:0000313" key="4">
    <source>
        <dbReference type="Proteomes" id="UP001058974"/>
    </source>
</evidence>
<dbReference type="Pfam" id="PF04937">
    <property type="entry name" value="DUF659"/>
    <property type="match status" value="1"/>
</dbReference>
<protein>
    <recommendedName>
        <fullName evidence="2">DUF659 domain-containing protein</fullName>
    </recommendedName>
</protein>
<evidence type="ECO:0000313" key="3">
    <source>
        <dbReference type="EMBL" id="KAI5397784.1"/>
    </source>
</evidence>
<accession>A0A9D4W806</accession>
<evidence type="ECO:0000256" key="1">
    <source>
        <dbReference type="SAM" id="MobiDB-lite"/>
    </source>
</evidence>
<dbReference type="AlphaFoldDB" id="A0A9D4W806"/>
<name>A0A9D4W806_PEA</name>
<sequence length="451" mass="51319">MPPREQFPTKGLDGAPSEDIGWYFGTPELGSRNNVCCKLCNVVIKGGITRLKQHIAYMKGQIAACGSVTTMVRENMMKLLLDSKAKRNDSKRRKEEFEERSRGDGEYEDEDVNTLIDDQLRYATQESLRSHREWENMQQFGRETRASENVYEHGGNSRISIMKQPRAGKSFLKNWRKGLGEVVSKFIIYERLPMNLSNSPWLHNLIYTASEVGKSKCPTPYEISNVYLEVEYKEMLEWINGGVFRKFVDAYDVDSRNANYYFQLLDKVVEEVGEEYVVQVVTDNEVALKAAGQKLMEKRPHLYWSSYAARYYFLNPQFQYGIEHGKVVHKEIFNGTTNVIMKIERIMDDQIKALNQLTLLREKSETFGMPLAQKSRFVISLDRREENSLLDGVQNAEWLPIVYTDDENVDDNSETNESGGGLSPPSGNSGDGGGNEVDSEGEGGSEGGDHE</sequence>
<dbReference type="EMBL" id="JAMSHJ010000006">
    <property type="protein sequence ID" value="KAI5397784.1"/>
    <property type="molecule type" value="Genomic_DNA"/>
</dbReference>